<name>A0A0C3CBN5_HEBCY</name>
<dbReference type="Proteomes" id="UP000053424">
    <property type="component" value="Unassembled WGS sequence"/>
</dbReference>
<dbReference type="Pfam" id="PF10173">
    <property type="entry name" value="Mit_KHE1"/>
    <property type="match status" value="1"/>
</dbReference>
<dbReference type="GO" id="GO:0005743">
    <property type="term" value="C:mitochondrial inner membrane"/>
    <property type="evidence" value="ECO:0007669"/>
    <property type="project" value="TreeGrafter"/>
</dbReference>
<dbReference type="EMBL" id="KN831781">
    <property type="protein sequence ID" value="KIM41021.1"/>
    <property type="molecule type" value="Genomic_DNA"/>
</dbReference>
<evidence type="ECO:0000313" key="3">
    <source>
        <dbReference type="EMBL" id="KIM41021.1"/>
    </source>
</evidence>
<dbReference type="GO" id="GO:1902600">
    <property type="term" value="P:proton transmembrane transport"/>
    <property type="evidence" value="ECO:0007669"/>
    <property type="project" value="TreeGrafter"/>
</dbReference>
<keyword evidence="4" id="KW-1185">Reference proteome</keyword>
<feature type="compositionally biased region" description="Basic and acidic residues" evidence="1">
    <location>
        <begin position="51"/>
        <end position="66"/>
    </location>
</feature>
<keyword evidence="2" id="KW-0472">Membrane</keyword>
<dbReference type="GO" id="GO:0006813">
    <property type="term" value="P:potassium ion transport"/>
    <property type="evidence" value="ECO:0007669"/>
    <property type="project" value="TreeGrafter"/>
</dbReference>
<evidence type="ECO:0008006" key="5">
    <source>
        <dbReference type="Google" id="ProtNLM"/>
    </source>
</evidence>
<reference evidence="4" key="2">
    <citation type="submission" date="2015-01" db="EMBL/GenBank/DDBJ databases">
        <title>Evolutionary Origins and Diversification of the Mycorrhizal Mutualists.</title>
        <authorList>
            <consortium name="DOE Joint Genome Institute"/>
            <consortium name="Mycorrhizal Genomics Consortium"/>
            <person name="Kohler A."/>
            <person name="Kuo A."/>
            <person name="Nagy L.G."/>
            <person name="Floudas D."/>
            <person name="Copeland A."/>
            <person name="Barry K.W."/>
            <person name="Cichocki N."/>
            <person name="Veneault-Fourrey C."/>
            <person name="LaButti K."/>
            <person name="Lindquist E.A."/>
            <person name="Lipzen A."/>
            <person name="Lundell T."/>
            <person name="Morin E."/>
            <person name="Murat C."/>
            <person name="Riley R."/>
            <person name="Ohm R."/>
            <person name="Sun H."/>
            <person name="Tunlid A."/>
            <person name="Henrissat B."/>
            <person name="Grigoriev I.V."/>
            <person name="Hibbett D.S."/>
            <person name="Martin F."/>
        </authorList>
    </citation>
    <scope>NUCLEOTIDE SEQUENCE [LARGE SCALE GENOMIC DNA]</scope>
    <source>
        <strain evidence="4">h7</strain>
    </source>
</reference>
<keyword evidence="2" id="KW-0812">Transmembrane</keyword>
<protein>
    <recommendedName>
        <fullName evidence="5">Mitochondrial K+-H+ exchange-related-domain-containing protein</fullName>
    </recommendedName>
</protein>
<evidence type="ECO:0000256" key="2">
    <source>
        <dbReference type="SAM" id="Phobius"/>
    </source>
</evidence>
<accession>A0A0C3CBN5</accession>
<evidence type="ECO:0000313" key="4">
    <source>
        <dbReference type="Proteomes" id="UP000053424"/>
    </source>
</evidence>
<feature type="compositionally biased region" description="Low complexity" evidence="1">
    <location>
        <begin position="258"/>
        <end position="288"/>
    </location>
</feature>
<gene>
    <name evidence="3" type="ORF">M413DRAFT_72320</name>
</gene>
<dbReference type="STRING" id="686832.A0A0C3CBN5"/>
<evidence type="ECO:0000256" key="1">
    <source>
        <dbReference type="SAM" id="MobiDB-lite"/>
    </source>
</evidence>
<dbReference type="InterPro" id="IPR018786">
    <property type="entry name" value="Mit_KHE1"/>
</dbReference>
<dbReference type="PANTHER" id="PTHR28062:SF1">
    <property type="entry name" value="TRANSMEMBRANE PROTEIN"/>
    <property type="match status" value="1"/>
</dbReference>
<dbReference type="AlphaFoldDB" id="A0A0C3CBN5"/>
<dbReference type="OrthoDB" id="5562676at2759"/>
<dbReference type="PANTHER" id="PTHR28062">
    <property type="entry name" value="K+-H+ EXCHANGE-LIKE PROTEIN"/>
    <property type="match status" value="1"/>
</dbReference>
<dbReference type="HOGENOM" id="CLU_043838_1_0_1"/>
<keyword evidence="2" id="KW-1133">Transmembrane helix</keyword>
<feature type="region of interest" description="Disordered" evidence="1">
    <location>
        <begin position="47"/>
        <end position="66"/>
    </location>
</feature>
<organism evidence="3 4">
    <name type="scientific">Hebeloma cylindrosporum</name>
    <dbReference type="NCBI Taxonomy" id="76867"/>
    <lineage>
        <taxon>Eukaryota</taxon>
        <taxon>Fungi</taxon>
        <taxon>Dikarya</taxon>
        <taxon>Basidiomycota</taxon>
        <taxon>Agaricomycotina</taxon>
        <taxon>Agaricomycetes</taxon>
        <taxon>Agaricomycetidae</taxon>
        <taxon>Agaricales</taxon>
        <taxon>Agaricineae</taxon>
        <taxon>Hymenogastraceae</taxon>
        <taxon>Hebeloma</taxon>
    </lineage>
</organism>
<proteinExistence type="predicted"/>
<sequence>MVNPLRKMRIIAVPLTRPNARVVPPNGTKLNRLTYYQFQISAKQKPLSTATDEKSGVAHSEETEKRSWLPEQGIVNWATGKAADIWAGFGKAEGGWKLKTYQVGEKLVDRMEFEELALKSIDPSLGPSITQLKRSPVLNAKEEPPKVCFIPLIFPPSILSPSSALSELRTYTERRVPRHRRGFYGWIIVAPITAPFMIIPIIPNLPFFFCVWRAWSHYRAYKASKYLQSLLEHDLIVPEPSEPLDAVYHMHKLAEPSPSSLLLEDPTSSTSSSSTSSSSSSSSPTPESATKSKPEPPHTVLLTRDSVPAILSAFAFKPDSTAAADMYRAVEQARVRVSSGRTEL</sequence>
<feature type="region of interest" description="Disordered" evidence="1">
    <location>
        <begin position="258"/>
        <end position="302"/>
    </location>
</feature>
<reference evidence="3 4" key="1">
    <citation type="submission" date="2014-04" db="EMBL/GenBank/DDBJ databases">
        <authorList>
            <consortium name="DOE Joint Genome Institute"/>
            <person name="Kuo A."/>
            <person name="Gay G."/>
            <person name="Dore J."/>
            <person name="Kohler A."/>
            <person name="Nagy L.G."/>
            <person name="Floudas D."/>
            <person name="Copeland A."/>
            <person name="Barry K.W."/>
            <person name="Cichocki N."/>
            <person name="Veneault-Fourrey C."/>
            <person name="LaButti K."/>
            <person name="Lindquist E.A."/>
            <person name="Lipzen A."/>
            <person name="Lundell T."/>
            <person name="Morin E."/>
            <person name="Murat C."/>
            <person name="Sun H."/>
            <person name="Tunlid A."/>
            <person name="Henrissat B."/>
            <person name="Grigoriev I.V."/>
            <person name="Hibbett D.S."/>
            <person name="Martin F."/>
            <person name="Nordberg H.P."/>
            <person name="Cantor M.N."/>
            <person name="Hua S.X."/>
        </authorList>
    </citation>
    <scope>NUCLEOTIDE SEQUENCE [LARGE SCALE GENOMIC DNA]</scope>
    <source>
        <strain evidence="4">h7</strain>
    </source>
</reference>
<feature type="transmembrane region" description="Helical" evidence="2">
    <location>
        <begin position="183"/>
        <end position="202"/>
    </location>
</feature>